<evidence type="ECO:0008006" key="4">
    <source>
        <dbReference type="Google" id="ProtNLM"/>
    </source>
</evidence>
<reference evidence="2 3" key="1">
    <citation type="submission" date="2020-08" db="EMBL/GenBank/DDBJ databases">
        <title>Genomic Encyclopedia of Type Strains, Phase IV (KMG-IV): sequencing the most valuable type-strain genomes for metagenomic binning, comparative biology and taxonomic classification.</title>
        <authorList>
            <person name="Goeker M."/>
        </authorList>
    </citation>
    <scope>NUCLEOTIDE SEQUENCE [LARGE SCALE GENOMIC DNA]</scope>
    <source>
        <strain evidence="2 3">DSM 22368</strain>
    </source>
</reference>
<accession>A0A7X0JTU0</accession>
<name>A0A7X0JTU0_9GAMM</name>
<evidence type="ECO:0000256" key="1">
    <source>
        <dbReference type="SAM" id="SignalP"/>
    </source>
</evidence>
<dbReference type="InParanoid" id="A0A7X0JTU0"/>
<gene>
    <name evidence="2" type="ORF">HNR48_002292</name>
</gene>
<evidence type="ECO:0000313" key="2">
    <source>
        <dbReference type="EMBL" id="MBB6522007.1"/>
    </source>
</evidence>
<proteinExistence type="predicted"/>
<keyword evidence="3" id="KW-1185">Reference proteome</keyword>
<dbReference type="RefSeq" id="WP_166846997.1">
    <property type="nucleotide sequence ID" value="NZ_JAAONY010000002.1"/>
</dbReference>
<protein>
    <recommendedName>
        <fullName evidence="4">SPOR domain-containing protein</fullName>
    </recommendedName>
</protein>
<dbReference type="Proteomes" id="UP000528457">
    <property type="component" value="Unassembled WGS sequence"/>
</dbReference>
<dbReference type="AlphaFoldDB" id="A0A7X0JTU0"/>
<organism evidence="2 3">
    <name type="scientific">Pseudoteredinibacter isoporae</name>
    <dbReference type="NCBI Taxonomy" id="570281"/>
    <lineage>
        <taxon>Bacteria</taxon>
        <taxon>Pseudomonadati</taxon>
        <taxon>Pseudomonadota</taxon>
        <taxon>Gammaproteobacteria</taxon>
        <taxon>Cellvibrionales</taxon>
        <taxon>Cellvibrionaceae</taxon>
        <taxon>Pseudoteredinibacter</taxon>
    </lineage>
</organism>
<sequence>MKKLLSLSEFRRYAMCVSILPLLMSAASVSARCQYYSFLDFGVDPTAGKVFRSSGVRMYQPGFEAAYSPYGHVEKDGFSIQRLGPFNTQAEAKQRLNLALQKLKKDGYRKVQKAGFPRVLLLNKKLCRSSG</sequence>
<feature type="chain" id="PRO_5030674394" description="SPOR domain-containing protein" evidence="1">
    <location>
        <begin position="32"/>
        <end position="131"/>
    </location>
</feature>
<keyword evidence="1" id="KW-0732">Signal</keyword>
<dbReference type="EMBL" id="JACHHT010000002">
    <property type="protein sequence ID" value="MBB6522007.1"/>
    <property type="molecule type" value="Genomic_DNA"/>
</dbReference>
<feature type="signal peptide" evidence="1">
    <location>
        <begin position="1"/>
        <end position="31"/>
    </location>
</feature>
<evidence type="ECO:0000313" key="3">
    <source>
        <dbReference type="Proteomes" id="UP000528457"/>
    </source>
</evidence>
<comment type="caution">
    <text evidence="2">The sequence shown here is derived from an EMBL/GenBank/DDBJ whole genome shotgun (WGS) entry which is preliminary data.</text>
</comment>